<evidence type="ECO:0000313" key="19">
    <source>
        <dbReference type="EMBL" id="OHA58276.1"/>
    </source>
</evidence>
<dbReference type="InterPro" id="IPR023148">
    <property type="entry name" value="tRNA_m1G_MeTrfase_C_sf"/>
</dbReference>
<evidence type="ECO:0000256" key="11">
    <source>
        <dbReference type="ARBA" id="ARBA00022694"/>
    </source>
</evidence>
<comment type="similarity">
    <text evidence="3 15 17">Belongs to the RNA methyltransferase TrmD family.</text>
</comment>
<dbReference type="Gene3D" id="1.10.1270.20">
    <property type="entry name" value="tRNA(m1g37)methyltransferase, domain 2"/>
    <property type="match status" value="1"/>
</dbReference>
<dbReference type="GO" id="GO:0052906">
    <property type="term" value="F:tRNA (guanine(37)-N1)-methyltransferase activity"/>
    <property type="evidence" value="ECO:0007669"/>
    <property type="project" value="UniProtKB-UniRule"/>
</dbReference>
<accession>A0A1G2QCI2</accession>
<feature type="domain" description="tRNA methyltransferase TRMD/TRM10-type" evidence="18">
    <location>
        <begin position="1"/>
        <end position="214"/>
    </location>
</feature>
<evidence type="ECO:0000259" key="18">
    <source>
        <dbReference type="Pfam" id="PF01746"/>
    </source>
</evidence>
<evidence type="ECO:0000256" key="13">
    <source>
        <dbReference type="ARBA" id="ARBA00033392"/>
    </source>
</evidence>
<evidence type="ECO:0000256" key="7">
    <source>
        <dbReference type="ARBA" id="ARBA00022490"/>
    </source>
</evidence>
<evidence type="ECO:0000256" key="3">
    <source>
        <dbReference type="ARBA" id="ARBA00007630"/>
    </source>
</evidence>
<keyword evidence="9 15" id="KW-0808">Transferase</keyword>
<protein>
    <recommendedName>
        <fullName evidence="6 15">tRNA (guanine-N(1)-)-methyltransferase</fullName>
        <ecNumber evidence="5 15">2.1.1.228</ecNumber>
    </recommendedName>
    <alternativeName>
        <fullName evidence="12 15">M1G-methyltransferase</fullName>
    </alternativeName>
    <alternativeName>
        <fullName evidence="13 15">tRNA [GM37] methyltransferase</fullName>
    </alternativeName>
</protein>
<dbReference type="InterPro" id="IPR002649">
    <property type="entry name" value="tRNA_m1G_MeTrfase_TrmD"/>
</dbReference>
<dbReference type="Pfam" id="PF01746">
    <property type="entry name" value="tRNA_m1G_MT"/>
    <property type="match status" value="1"/>
</dbReference>
<comment type="caution">
    <text evidence="19">The sequence shown here is derived from an EMBL/GenBank/DDBJ whole genome shotgun (WGS) entry which is preliminary data.</text>
</comment>
<evidence type="ECO:0000256" key="12">
    <source>
        <dbReference type="ARBA" id="ARBA00029736"/>
    </source>
</evidence>
<dbReference type="Gene3D" id="3.40.1280.10">
    <property type="match status" value="1"/>
</dbReference>
<evidence type="ECO:0000256" key="14">
    <source>
        <dbReference type="ARBA" id="ARBA00047783"/>
    </source>
</evidence>
<keyword evidence="10 15" id="KW-0949">S-adenosyl-L-methionine</keyword>
<name>A0A1G2QCI2_9BACT</name>
<comment type="caution">
    <text evidence="15">Lacks conserved residue(s) required for the propagation of feature annotation.</text>
</comment>
<dbReference type="GO" id="GO:0002939">
    <property type="term" value="P:tRNA N1-guanine methylation"/>
    <property type="evidence" value="ECO:0007669"/>
    <property type="project" value="TreeGrafter"/>
</dbReference>
<evidence type="ECO:0000256" key="9">
    <source>
        <dbReference type="ARBA" id="ARBA00022679"/>
    </source>
</evidence>
<evidence type="ECO:0000256" key="15">
    <source>
        <dbReference type="HAMAP-Rule" id="MF_00605"/>
    </source>
</evidence>
<dbReference type="STRING" id="1802438.A2571_03410"/>
<dbReference type="PANTHER" id="PTHR46417:SF1">
    <property type="entry name" value="TRNA (GUANINE-N(1)-)-METHYLTRANSFERASE"/>
    <property type="match status" value="1"/>
</dbReference>
<proteinExistence type="inferred from homology"/>
<comment type="catalytic activity">
    <reaction evidence="14 15 17">
        <text>guanosine(37) in tRNA + S-adenosyl-L-methionine = N(1)-methylguanosine(37) in tRNA + S-adenosyl-L-homocysteine + H(+)</text>
        <dbReference type="Rhea" id="RHEA:36899"/>
        <dbReference type="Rhea" id="RHEA-COMP:10145"/>
        <dbReference type="Rhea" id="RHEA-COMP:10147"/>
        <dbReference type="ChEBI" id="CHEBI:15378"/>
        <dbReference type="ChEBI" id="CHEBI:57856"/>
        <dbReference type="ChEBI" id="CHEBI:59789"/>
        <dbReference type="ChEBI" id="CHEBI:73542"/>
        <dbReference type="ChEBI" id="CHEBI:74269"/>
        <dbReference type="EC" id="2.1.1.228"/>
    </reaction>
</comment>
<dbReference type="InterPro" id="IPR029026">
    <property type="entry name" value="tRNA_m1G_MTases_N"/>
</dbReference>
<evidence type="ECO:0000256" key="2">
    <source>
        <dbReference type="ARBA" id="ARBA00004496"/>
    </source>
</evidence>
<dbReference type="EC" id="2.1.1.228" evidence="5 15"/>
<keyword evidence="7 15" id="KW-0963">Cytoplasm</keyword>
<evidence type="ECO:0000313" key="20">
    <source>
        <dbReference type="Proteomes" id="UP000177043"/>
    </source>
</evidence>
<evidence type="ECO:0000256" key="10">
    <source>
        <dbReference type="ARBA" id="ARBA00022691"/>
    </source>
</evidence>
<evidence type="ECO:0000256" key="4">
    <source>
        <dbReference type="ARBA" id="ARBA00011738"/>
    </source>
</evidence>
<evidence type="ECO:0000256" key="1">
    <source>
        <dbReference type="ARBA" id="ARBA00002634"/>
    </source>
</evidence>
<dbReference type="NCBIfam" id="TIGR00088">
    <property type="entry name" value="trmD"/>
    <property type="match status" value="1"/>
</dbReference>
<keyword evidence="11 15" id="KW-0819">tRNA processing</keyword>
<dbReference type="GO" id="GO:0005829">
    <property type="term" value="C:cytosol"/>
    <property type="evidence" value="ECO:0007669"/>
    <property type="project" value="TreeGrafter"/>
</dbReference>
<dbReference type="PANTHER" id="PTHR46417">
    <property type="entry name" value="TRNA (GUANINE-N(1)-)-METHYLTRANSFERASE"/>
    <property type="match status" value="1"/>
</dbReference>
<keyword evidence="8 15" id="KW-0489">Methyltransferase</keyword>
<comment type="subcellular location">
    <subcellularLocation>
        <location evidence="2 15 17">Cytoplasm</location>
    </subcellularLocation>
</comment>
<evidence type="ECO:0000256" key="5">
    <source>
        <dbReference type="ARBA" id="ARBA00012807"/>
    </source>
</evidence>
<evidence type="ECO:0000256" key="16">
    <source>
        <dbReference type="PIRSR" id="PIRSR000386-1"/>
    </source>
</evidence>
<reference evidence="19 20" key="1">
    <citation type="journal article" date="2016" name="Nat. Commun.">
        <title>Thousands of microbial genomes shed light on interconnected biogeochemical processes in an aquifer system.</title>
        <authorList>
            <person name="Anantharaman K."/>
            <person name="Brown C.T."/>
            <person name="Hug L.A."/>
            <person name="Sharon I."/>
            <person name="Castelle C.J."/>
            <person name="Probst A.J."/>
            <person name="Thomas B.C."/>
            <person name="Singh A."/>
            <person name="Wilkins M.J."/>
            <person name="Karaoz U."/>
            <person name="Brodie E.L."/>
            <person name="Williams K.H."/>
            <person name="Hubbard S.S."/>
            <person name="Banfield J.F."/>
        </authorList>
    </citation>
    <scope>NUCLEOTIDE SEQUENCE [LARGE SCALE GENOMIC DNA]</scope>
</reference>
<dbReference type="HAMAP" id="MF_00605">
    <property type="entry name" value="TrmD"/>
    <property type="match status" value="1"/>
</dbReference>
<feature type="binding site" evidence="15 16">
    <location>
        <position position="115"/>
    </location>
    <ligand>
        <name>S-adenosyl-L-methionine</name>
        <dbReference type="ChEBI" id="CHEBI:59789"/>
    </ligand>
</feature>
<evidence type="ECO:0000256" key="8">
    <source>
        <dbReference type="ARBA" id="ARBA00022603"/>
    </source>
</evidence>
<dbReference type="InterPro" id="IPR016009">
    <property type="entry name" value="tRNA_MeTrfase_TRMD/TRM10"/>
</dbReference>
<dbReference type="AlphaFoldDB" id="A0A1G2QCI2"/>
<dbReference type="Proteomes" id="UP000177043">
    <property type="component" value="Unassembled WGS sequence"/>
</dbReference>
<dbReference type="NCBIfam" id="NF000648">
    <property type="entry name" value="PRK00026.1"/>
    <property type="match status" value="1"/>
</dbReference>
<gene>
    <name evidence="15" type="primary">trmD</name>
    <name evidence="19" type="ORF">A2571_03410</name>
</gene>
<comment type="function">
    <text evidence="1 15 17">Specifically methylates guanosine-37 in various tRNAs.</text>
</comment>
<dbReference type="EMBL" id="MHTJ01000004">
    <property type="protein sequence ID" value="OHA58276.1"/>
    <property type="molecule type" value="Genomic_DNA"/>
</dbReference>
<organism evidence="19 20">
    <name type="scientific">Candidatus Vogelbacteria bacterium RIFOXYD1_FULL_44_32</name>
    <dbReference type="NCBI Taxonomy" id="1802438"/>
    <lineage>
        <taxon>Bacteria</taxon>
        <taxon>Candidatus Vogeliibacteriota</taxon>
    </lineage>
</organism>
<sequence length="216" mass="23999">MNFHIISVVPEALASYLNSSIIGRAVGTKKIKVKILNPRDFTKDKHKKADERPYGGGPGMVLKALPILQATEKILARKDPKKTKVIIFSPGGKLFTNELAAQWAKKYTDIVMISGRYEGIDGRVKKILKAEEISVGPYVLTGGELPALIVLDTVTRKLPGVLGKDASVEERRVASGEVYTRPEILEYKKKKYRVPKVLLSGHHQNIDGWRGERKSL</sequence>
<evidence type="ECO:0000256" key="17">
    <source>
        <dbReference type="RuleBase" id="RU003464"/>
    </source>
</evidence>
<dbReference type="PIRSF" id="PIRSF000386">
    <property type="entry name" value="tRNA_mtase"/>
    <property type="match status" value="1"/>
</dbReference>
<evidence type="ECO:0000256" key="6">
    <source>
        <dbReference type="ARBA" id="ARBA00014679"/>
    </source>
</evidence>
<comment type="subunit">
    <text evidence="4 15 17">Homodimer.</text>
</comment>
<dbReference type="SUPFAM" id="SSF75217">
    <property type="entry name" value="alpha/beta knot"/>
    <property type="match status" value="1"/>
</dbReference>
<dbReference type="InterPro" id="IPR029028">
    <property type="entry name" value="Alpha/beta_knot_MTases"/>
</dbReference>